<dbReference type="PANTHER" id="PTHR46481">
    <property type="entry name" value="ZINC FINGER BED DOMAIN-CONTAINING PROTEIN 4"/>
    <property type="match status" value="1"/>
</dbReference>
<evidence type="ECO:0000256" key="3">
    <source>
        <dbReference type="ARBA" id="ARBA00022771"/>
    </source>
</evidence>
<feature type="domain" description="DUF659" evidence="6">
    <location>
        <begin position="70"/>
        <end position="197"/>
    </location>
</feature>
<comment type="subcellular location">
    <subcellularLocation>
        <location evidence="1">Nucleus</location>
    </subcellularLocation>
</comment>
<evidence type="ECO:0000256" key="5">
    <source>
        <dbReference type="ARBA" id="ARBA00023242"/>
    </source>
</evidence>
<organism evidence="7 8">
    <name type="scientific">Austropuccinia psidii MF-1</name>
    <dbReference type="NCBI Taxonomy" id="1389203"/>
    <lineage>
        <taxon>Eukaryota</taxon>
        <taxon>Fungi</taxon>
        <taxon>Dikarya</taxon>
        <taxon>Basidiomycota</taxon>
        <taxon>Pucciniomycotina</taxon>
        <taxon>Pucciniomycetes</taxon>
        <taxon>Pucciniales</taxon>
        <taxon>Sphaerophragmiaceae</taxon>
        <taxon>Austropuccinia</taxon>
    </lineage>
</organism>
<dbReference type="EMBL" id="AVOT02040782">
    <property type="protein sequence ID" value="MBW0536016.1"/>
    <property type="molecule type" value="Genomic_DNA"/>
</dbReference>
<dbReference type="GO" id="GO:0005634">
    <property type="term" value="C:nucleus"/>
    <property type="evidence" value="ECO:0007669"/>
    <property type="project" value="UniProtKB-SubCell"/>
</dbReference>
<comment type="caution">
    <text evidence="7">The sequence shown here is derived from an EMBL/GenBank/DDBJ whole genome shotgun (WGS) entry which is preliminary data.</text>
</comment>
<evidence type="ECO:0000256" key="2">
    <source>
        <dbReference type="ARBA" id="ARBA00022723"/>
    </source>
</evidence>
<reference evidence="7" key="1">
    <citation type="submission" date="2021-03" db="EMBL/GenBank/DDBJ databases">
        <title>Draft genome sequence of rust myrtle Austropuccinia psidii MF-1, a brazilian biotype.</title>
        <authorList>
            <person name="Quecine M.C."/>
            <person name="Pachon D.M.R."/>
            <person name="Bonatelli M.L."/>
            <person name="Correr F.H."/>
            <person name="Franceschini L.M."/>
            <person name="Leite T.F."/>
            <person name="Margarido G.R.A."/>
            <person name="Almeida C.A."/>
            <person name="Ferrarezi J.A."/>
            <person name="Labate C.A."/>
        </authorList>
    </citation>
    <scope>NUCLEOTIDE SEQUENCE</scope>
    <source>
        <strain evidence="7">MF-1</strain>
    </source>
</reference>
<dbReference type="AlphaFoldDB" id="A0A9Q3FF27"/>
<evidence type="ECO:0000313" key="8">
    <source>
        <dbReference type="Proteomes" id="UP000765509"/>
    </source>
</evidence>
<evidence type="ECO:0000256" key="4">
    <source>
        <dbReference type="ARBA" id="ARBA00022833"/>
    </source>
</evidence>
<dbReference type="Proteomes" id="UP000765509">
    <property type="component" value="Unassembled WGS sequence"/>
</dbReference>
<accession>A0A9Q3FF27</accession>
<evidence type="ECO:0000259" key="6">
    <source>
        <dbReference type="Pfam" id="PF04937"/>
    </source>
</evidence>
<protein>
    <recommendedName>
        <fullName evidence="6">DUF659 domain-containing protein</fullName>
    </recommendedName>
</protein>
<proteinExistence type="predicted"/>
<dbReference type="Pfam" id="PF04937">
    <property type="entry name" value="DUF659"/>
    <property type="match status" value="1"/>
</dbReference>
<keyword evidence="3" id="KW-0863">Zinc-finger</keyword>
<dbReference type="OrthoDB" id="2504795at2759"/>
<dbReference type="PANTHER" id="PTHR46481:SF10">
    <property type="entry name" value="ZINC FINGER BED DOMAIN-CONTAINING PROTEIN 39"/>
    <property type="match status" value="1"/>
</dbReference>
<keyword evidence="4" id="KW-0862">Zinc</keyword>
<evidence type="ECO:0000313" key="7">
    <source>
        <dbReference type="EMBL" id="MBW0536016.1"/>
    </source>
</evidence>
<gene>
    <name evidence="7" type="ORF">O181_075731</name>
</gene>
<dbReference type="InterPro" id="IPR007021">
    <property type="entry name" value="DUF659"/>
</dbReference>
<dbReference type="InterPro" id="IPR052035">
    <property type="entry name" value="ZnF_BED_domain_contain"/>
</dbReference>
<name>A0A9Q3FF27_9BASI</name>
<keyword evidence="2" id="KW-0479">Metal-binding</keyword>
<dbReference type="InterPro" id="IPR012337">
    <property type="entry name" value="RNaseH-like_sf"/>
</dbReference>
<sequence length="301" mass="34456">MMATTTSDSEDVSLAALIISNIPFRFLYNKYFQEYQCALVQSPYKLPTRDSISKNVLPLLHAKHEEMILQQACKSKGMTLSIDGWTEISGYSLYALLLLQGQYVKQFINILDLKLKWHTSENIYEAVKKCMQRKQISFQNICAIVTDSPSVMIKFQTLLTRDHPHIMRVHCILHAFNLIAKDFMNHPIMASIIKGNKMLVNYFTSSLFWSEYLSQWADKNKIRHGLSTLCESQWYSLAKVCLSIQSHEEGFKKCLILFQNPSSDTPTTFSAIISIIESAITSHQMMCLFPFSSPLLTALLD</sequence>
<dbReference type="GO" id="GO:0008270">
    <property type="term" value="F:zinc ion binding"/>
    <property type="evidence" value="ECO:0007669"/>
    <property type="project" value="UniProtKB-KW"/>
</dbReference>
<keyword evidence="5" id="KW-0539">Nucleus</keyword>
<evidence type="ECO:0000256" key="1">
    <source>
        <dbReference type="ARBA" id="ARBA00004123"/>
    </source>
</evidence>
<keyword evidence="8" id="KW-1185">Reference proteome</keyword>
<dbReference type="SUPFAM" id="SSF53098">
    <property type="entry name" value="Ribonuclease H-like"/>
    <property type="match status" value="1"/>
</dbReference>